<feature type="site" description="Contributes to redox potential value" evidence="8">
    <location>
        <position position="32"/>
    </location>
</feature>
<dbReference type="NCBIfam" id="TIGR01068">
    <property type="entry name" value="thioredoxin"/>
    <property type="match status" value="1"/>
</dbReference>
<dbReference type="InterPro" id="IPR036249">
    <property type="entry name" value="Thioredoxin-like_sf"/>
</dbReference>
<dbReference type="CDD" id="cd02947">
    <property type="entry name" value="TRX_family"/>
    <property type="match status" value="1"/>
</dbReference>
<dbReference type="PROSITE" id="PS00194">
    <property type="entry name" value="THIOREDOXIN_1"/>
    <property type="match status" value="1"/>
</dbReference>
<evidence type="ECO:0000259" key="10">
    <source>
        <dbReference type="PROSITE" id="PS51352"/>
    </source>
</evidence>
<comment type="similarity">
    <text evidence="1 7">Belongs to the thioredoxin family.</text>
</comment>
<dbReference type="PRINTS" id="PR00421">
    <property type="entry name" value="THIOREDOXIN"/>
</dbReference>
<feature type="disulfide bond" description="Redox-active" evidence="9">
    <location>
        <begin position="31"/>
        <end position="34"/>
    </location>
</feature>
<dbReference type="PANTHER" id="PTHR45663:SF11">
    <property type="entry name" value="GEO12009P1"/>
    <property type="match status" value="1"/>
</dbReference>
<feature type="active site" description="Nucleophile" evidence="8">
    <location>
        <position position="31"/>
    </location>
</feature>
<evidence type="ECO:0000256" key="8">
    <source>
        <dbReference type="PIRSR" id="PIRSR000077-1"/>
    </source>
</evidence>
<dbReference type="PANTHER" id="PTHR45663">
    <property type="entry name" value="GEO12009P1"/>
    <property type="match status" value="1"/>
</dbReference>
<gene>
    <name evidence="11" type="ORF">A3K52_05425</name>
</gene>
<comment type="caution">
    <text evidence="11">The sequence shown here is derived from an EMBL/GenBank/DDBJ whole genome shotgun (WGS) entry which is preliminary data.</text>
</comment>
<evidence type="ECO:0000256" key="5">
    <source>
        <dbReference type="ARBA" id="ARBA00023284"/>
    </source>
</evidence>
<name>A0A1F7L232_9BACT</name>
<evidence type="ECO:0000256" key="6">
    <source>
        <dbReference type="NCBIfam" id="TIGR01068"/>
    </source>
</evidence>
<dbReference type="InterPro" id="IPR013766">
    <property type="entry name" value="Thioredoxin_domain"/>
</dbReference>
<evidence type="ECO:0000256" key="9">
    <source>
        <dbReference type="PIRSR" id="PIRSR000077-4"/>
    </source>
</evidence>
<dbReference type="Pfam" id="PF00085">
    <property type="entry name" value="Thioredoxin"/>
    <property type="match status" value="1"/>
</dbReference>
<reference evidence="11 12" key="1">
    <citation type="journal article" date="2016" name="Nat. Commun.">
        <title>Thousands of microbial genomes shed light on interconnected biogeochemical processes in an aquifer system.</title>
        <authorList>
            <person name="Anantharaman K."/>
            <person name="Brown C.T."/>
            <person name="Hug L.A."/>
            <person name="Sharon I."/>
            <person name="Castelle C.J."/>
            <person name="Probst A.J."/>
            <person name="Thomas B.C."/>
            <person name="Singh A."/>
            <person name="Wilkins M.J."/>
            <person name="Karaoz U."/>
            <person name="Brodie E.L."/>
            <person name="Williams K.H."/>
            <person name="Hubbard S.S."/>
            <person name="Banfield J.F."/>
        </authorList>
    </citation>
    <scope>NUCLEOTIDE SEQUENCE [LARGE SCALE GENOMIC DNA]</scope>
</reference>
<evidence type="ECO:0000256" key="2">
    <source>
        <dbReference type="ARBA" id="ARBA00022448"/>
    </source>
</evidence>
<evidence type="ECO:0000256" key="4">
    <source>
        <dbReference type="ARBA" id="ARBA00023157"/>
    </source>
</evidence>
<dbReference type="InterPro" id="IPR005746">
    <property type="entry name" value="Thioredoxin"/>
</dbReference>
<dbReference type="SUPFAM" id="SSF52833">
    <property type="entry name" value="Thioredoxin-like"/>
    <property type="match status" value="1"/>
</dbReference>
<dbReference type="GO" id="GO:0005737">
    <property type="term" value="C:cytoplasm"/>
    <property type="evidence" value="ECO:0007669"/>
    <property type="project" value="TreeGrafter"/>
</dbReference>
<sequence length="107" mass="11833">MNVVTLTKDAFPREVLASKGYVFVDFYAEWCGPCKLTSPIIDSLADEYKDIKFYKVNVDENSELASQYSVFSIPTFVIFKGGEVVAQFSGALGKEGFVKEIKQVTGA</sequence>
<keyword evidence="5 9" id="KW-0676">Redox-active center</keyword>
<dbReference type="EMBL" id="MGBR01000001">
    <property type="protein sequence ID" value="OGK74178.1"/>
    <property type="molecule type" value="Genomic_DNA"/>
</dbReference>
<feature type="site" description="Deprotonates C-terminal active site Cys" evidence="8">
    <location>
        <position position="25"/>
    </location>
</feature>
<feature type="domain" description="Thioredoxin" evidence="10">
    <location>
        <begin position="1"/>
        <end position="106"/>
    </location>
</feature>
<proteinExistence type="inferred from homology"/>
<feature type="active site" description="Nucleophile" evidence="8">
    <location>
        <position position="34"/>
    </location>
</feature>
<accession>A0A1F7L232</accession>
<keyword evidence="3" id="KW-0249">Electron transport</keyword>
<dbReference type="AlphaFoldDB" id="A0A1F7L232"/>
<evidence type="ECO:0000313" key="12">
    <source>
        <dbReference type="Proteomes" id="UP000177050"/>
    </source>
</evidence>
<dbReference type="Proteomes" id="UP000177050">
    <property type="component" value="Unassembled WGS sequence"/>
</dbReference>
<organism evidence="11 12">
    <name type="scientific">Candidatus Roizmanbacteria bacterium RIFOXYD1_FULL_38_12</name>
    <dbReference type="NCBI Taxonomy" id="1802093"/>
    <lineage>
        <taxon>Bacteria</taxon>
        <taxon>Candidatus Roizmaniibacteriota</taxon>
    </lineage>
</organism>
<evidence type="ECO:0000256" key="3">
    <source>
        <dbReference type="ARBA" id="ARBA00022982"/>
    </source>
</evidence>
<feature type="site" description="Contributes to redox potential value" evidence="8">
    <location>
        <position position="33"/>
    </location>
</feature>
<evidence type="ECO:0000256" key="7">
    <source>
        <dbReference type="PIRNR" id="PIRNR000077"/>
    </source>
</evidence>
<dbReference type="PIRSF" id="PIRSF000077">
    <property type="entry name" value="Thioredoxin"/>
    <property type="match status" value="1"/>
</dbReference>
<keyword evidence="4 9" id="KW-1015">Disulfide bond</keyword>
<dbReference type="GO" id="GO:0015035">
    <property type="term" value="F:protein-disulfide reductase activity"/>
    <property type="evidence" value="ECO:0007669"/>
    <property type="project" value="UniProtKB-UniRule"/>
</dbReference>
<dbReference type="FunFam" id="3.40.30.10:FF:000001">
    <property type="entry name" value="Thioredoxin"/>
    <property type="match status" value="1"/>
</dbReference>
<dbReference type="InterPro" id="IPR017937">
    <property type="entry name" value="Thioredoxin_CS"/>
</dbReference>
<keyword evidence="2" id="KW-0813">Transport</keyword>
<evidence type="ECO:0000256" key="1">
    <source>
        <dbReference type="ARBA" id="ARBA00008987"/>
    </source>
</evidence>
<evidence type="ECO:0000313" key="11">
    <source>
        <dbReference type="EMBL" id="OGK74178.1"/>
    </source>
</evidence>
<dbReference type="PROSITE" id="PS51352">
    <property type="entry name" value="THIOREDOXIN_2"/>
    <property type="match status" value="1"/>
</dbReference>
<protein>
    <recommendedName>
        <fullName evidence="6 7">Thioredoxin</fullName>
    </recommendedName>
</protein>
<dbReference type="Gene3D" id="3.40.30.10">
    <property type="entry name" value="Glutaredoxin"/>
    <property type="match status" value="1"/>
</dbReference>